<dbReference type="InterPro" id="IPR014284">
    <property type="entry name" value="RNA_pol_sigma-70_dom"/>
</dbReference>
<keyword evidence="2" id="KW-0805">Transcription regulation</keyword>
<dbReference type="InterPro" id="IPR013249">
    <property type="entry name" value="RNA_pol_sigma70_r4_t2"/>
</dbReference>
<dbReference type="Gene3D" id="1.10.1740.10">
    <property type="match status" value="1"/>
</dbReference>
<dbReference type="InterPro" id="IPR036388">
    <property type="entry name" value="WH-like_DNA-bd_sf"/>
</dbReference>
<feature type="domain" description="RNA polymerase sigma-70 region 2" evidence="5">
    <location>
        <begin position="26"/>
        <end position="91"/>
    </location>
</feature>
<dbReference type="RefSeq" id="WP_264434994.1">
    <property type="nucleotide sequence ID" value="NZ_CP081495.1"/>
</dbReference>
<evidence type="ECO:0000256" key="4">
    <source>
        <dbReference type="ARBA" id="ARBA00023163"/>
    </source>
</evidence>
<name>A0ABY6M3S4_9FLAO</name>
<evidence type="ECO:0000256" key="1">
    <source>
        <dbReference type="ARBA" id="ARBA00010641"/>
    </source>
</evidence>
<dbReference type="Pfam" id="PF04542">
    <property type="entry name" value="Sigma70_r2"/>
    <property type="match status" value="1"/>
</dbReference>
<sequence>MNPDENISLLIEQCKQQNTAAQFEIYKKFYKNMFNTAVRILNNKEEAEDVMQESFLKAFAELDSLNNPKAFAGWLKQLVIRSCLNAIQKNKKWTFTDFEENLNETTESVFDFEQLSENTEQKIKINNALQSIKPNYRVAITLHFIEGFDLDEMCSILNITNGNCRTLLSRAKTALRTKIVAHEQVI</sequence>
<organism evidence="7 8">
    <name type="scientific">Flavobacterium agricola</name>
    <dbReference type="NCBI Taxonomy" id="2870839"/>
    <lineage>
        <taxon>Bacteria</taxon>
        <taxon>Pseudomonadati</taxon>
        <taxon>Bacteroidota</taxon>
        <taxon>Flavobacteriia</taxon>
        <taxon>Flavobacteriales</taxon>
        <taxon>Flavobacteriaceae</taxon>
        <taxon>Flavobacterium</taxon>
    </lineage>
</organism>
<dbReference type="Pfam" id="PF08281">
    <property type="entry name" value="Sigma70_r4_2"/>
    <property type="match status" value="1"/>
</dbReference>
<keyword evidence="3" id="KW-0731">Sigma factor</keyword>
<evidence type="ECO:0000313" key="8">
    <source>
        <dbReference type="Proteomes" id="UP001163328"/>
    </source>
</evidence>
<dbReference type="CDD" id="cd06171">
    <property type="entry name" value="Sigma70_r4"/>
    <property type="match status" value="1"/>
</dbReference>
<evidence type="ECO:0000256" key="2">
    <source>
        <dbReference type="ARBA" id="ARBA00023015"/>
    </source>
</evidence>
<comment type="similarity">
    <text evidence="1">Belongs to the sigma-70 factor family. ECF subfamily.</text>
</comment>
<accession>A0ABY6M3S4</accession>
<keyword evidence="4" id="KW-0804">Transcription</keyword>
<evidence type="ECO:0000256" key="3">
    <source>
        <dbReference type="ARBA" id="ARBA00023082"/>
    </source>
</evidence>
<dbReference type="Proteomes" id="UP001163328">
    <property type="component" value="Chromosome"/>
</dbReference>
<dbReference type="Gene3D" id="1.10.10.10">
    <property type="entry name" value="Winged helix-like DNA-binding domain superfamily/Winged helix DNA-binding domain"/>
    <property type="match status" value="1"/>
</dbReference>
<protein>
    <submittedName>
        <fullName evidence="7">Sigma-70 family RNA polymerase sigma factor</fullName>
    </submittedName>
</protein>
<evidence type="ECO:0000259" key="6">
    <source>
        <dbReference type="Pfam" id="PF08281"/>
    </source>
</evidence>
<proteinExistence type="inferred from homology"/>
<evidence type="ECO:0000313" key="7">
    <source>
        <dbReference type="EMBL" id="UYW02439.1"/>
    </source>
</evidence>
<dbReference type="NCBIfam" id="TIGR02937">
    <property type="entry name" value="sigma70-ECF"/>
    <property type="match status" value="1"/>
</dbReference>
<dbReference type="PANTHER" id="PTHR43133">
    <property type="entry name" value="RNA POLYMERASE ECF-TYPE SIGMA FACTO"/>
    <property type="match status" value="1"/>
</dbReference>
<dbReference type="InterPro" id="IPR007627">
    <property type="entry name" value="RNA_pol_sigma70_r2"/>
</dbReference>
<dbReference type="InterPro" id="IPR013325">
    <property type="entry name" value="RNA_pol_sigma_r2"/>
</dbReference>
<gene>
    <name evidence="7" type="ORF">K5I29_05985</name>
</gene>
<feature type="domain" description="RNA polymerase sigma factor 70 region 4 type 2" evidence="6">
    <location>
        <begin position="125"/>
        <end position="175"/>
    </location>
</feature>
<reference evidence="7" key="1">
    <citation type="submission" date="2021-08" db="EMBL/GenBank/DDBJ databases">
        <title>Flavobacterium sp. strain CC-SYL302.</title>
        <authorList>
            <person name="Lin S.-Y."/>
            <person name="Lee T.-H."/>
            <person name="Young C.-C."/>
        </authorList>
    </citation>
    <scope>NUCLEOTIDE SEQUENCE</scope>
    <source>
        <strain evidence="7">CC-SYL302</strain>
    </source>
</reference>
<dbReference type="EMBL" id="CP081495">
    <property type="protein sequence ID" value="UYW02439.1"/>
    <property type="molecule type" value="Genomic_DNA"/>
</dbReference>
<dbReference type="InterPro" id="IPR013324">
    <property type="entry name" value="RNA_pol_sigma_r3/r4-like"/>
</dbReference>
<keyword evidence="8" id="KW-1185">Reference proteome</keyword>
<dbReference type="SUPFAM" id="SSF88659">
    <property type="entry name" value="Sigma3 and sigma4 domains of RNA polymerase sigma factors"/>
    <property type="match status" value="1"/>
</dbReference>
<dbReference type="SUPFAM" id="SSF88946">
    <property type="entry name" value="Sigma2 domain of RNA polymerase sigma factors"/>
    <property type="match status" value="1"/>
</dbReference>
<evidence type="ECO:0000259" key="5">
    <source>
        <dbReference type="Pfam" id="PF04542"/>
    </source>
</evidence>
<dbReference type="InterPro" id="IPR039425">
    <property type="entry name" value="RNA_pol_sigma-70-like"/>
</dbReference>
<dbReference type="PANTHER" id="PTHR43133:SF51">
    <property type="entry name" value="RNA POLYMERASE SIGMA FACTOR"/>
    <property type="match status" value="1"/>
</dbReference>